<comment type="subcellular location">
    <subcellularLocation>
        <location evidence="1">Mitochondrion membrane</location>
    </subcellularLocation>
</comment>
<gene>
    <name evidence="11" type="ORF">BOLC7T46169H</name>
</gene>
<evidence type="ECO:0000256" key="3">
    <source>
        <dbReference type="ARBA" id="ARBA00022448"/>
    </source>
</evidence>
<keyword evidence="8" id="KW-0472">Membrane</keyword>
<evidence type="ECO:0000313" key="11">
    <source>
        <dbReference type="EMBL" id="VDD40609.1"/>
    </source>
</evidence>
<dbReference type="InterPro" id="IPR029004">
    <property type="entry name" value="Ribosomal_eL28/Mak16"/>
</dbReference>
<evidence type="ECO:0000256" key="8">
    <source>
        <dbReference type="ARBA" id="ARBA00023136"/>
    </source>
</evidence>
<dbReference type="GO" id="GO:0015078">
    <property type="term" value="F:proton transmembrane transporter activity"/>
    <property type="evidence" value="ECO:0007669"/>
    <property type="project" value="InterPro"/>
</dbReference>
<keyword evidence="5" id="KW-0375">Hydrogen ion transport</keyword>
<dbReference type="PANTHER" id="PTHR12386">
    <property type="entry name" value="ATP SYNTHASE SUBUNIT"/>
    <property type="match status" value="1"/>
</dbReference>
<sequence>MASRLIQVQSKACEASKFVAKHGTSYYRQLLEKNKHYIQEPATVDKCQELSKQLLYTRLASIPGRCETLRKEVDYAKNLWKNRTDLKVEDAGVAALFGLECFAWYCAVRELDIPLGDHRNDNSSRTVGVGDSEEKQLFLGQTVRFGRGNAKVQFNKETNNLCNLNSYKHSGLANKKTVTIQVADKEQGVVLGTTKSKKQNKPKLSVNKSVLKKELVPQDGQSCCQPAVMRKLTRKKRQLLCGVVDNYYRPDLKKAALARLSVISKGLRVAKSGPKRRNRQA</sequence>
<dbReference type="Gene3D" id="3.30.390.110">
    <property type="match status" value="1"/>
</dbReference>
<dbReference type="GO" id="GO:0015986">
    <property type="term" value="P:proton motive force-driven ATP synthesis"/>
    <property type="evidence" value="ECO:0007669"/>
    <property type="project" value="InterPro"/>
</dbReference>
<keyword evidence="7" id="KW-0496">Mitochondrion</keyword>
<dbReference type="InterPro" id="IPR006808">
    <property type="entry name" value="ATP_synth_F0_gsu_mt"/>
</dbReference>
<reference evidence="11" key="1">
    <citation type="submission" date="2018-11" db="EMBL/GenBank/DDBJ databases">
        <authorList>
            <consortium name="Genoscope - CEA"/>
            <person name="William W."/>
        </authorList>
    </citation>
    <scope>NUCLEOTIDE SEQUENCE</scope>
</reference>
<evidence type="ECO:0000256" key="4">
    <source>
        <dbReference type="ARBA" id="ARBA00022547"/>
    </source>
</evidence>
<evidence type="ECO:0000256" key="9">
    <source>
        <dbReference type="ARBA" id="ARBA00023310"/>
    </source>
</evidence>
<dbReference type="Pfam" id="PF04718">
    <property type="entry name" value="ATP-synt_G"/>
    <property type="match status" value="1"/>
</dbReference>
<organism evidence="11">
    <name type="scientific">Brassica oleracea</name>
    <name type="common">Wild cabbage</name>
    <dbReference type="NCBI Taxonomy" id="3712"/>
    <lineage>
        <taxon>Eukaryota</taxon>
        <taxon>Viridiplantae</taxon>
        <taxon>Streptophyta</taxon>
        <taxon>Embryophyta</taxon>
        <taxon>Tracheophyta</taxon>
        <taxon>Spermatophyta</taxon>
        <taxon>Magnoliopsida</taxon>
        <taxon>eudicotyledons</taxon>
        <taxon>Gunneridae</taxon>
        <taxon>Pentapetalae</taxon>
        <taxon>rosids</taxon>
        <taxon>malvids</taxon>
        <taxon>Brassicales</taxon>
        <taxon>Brassicaceae</taxon>
        <taxon>Brassiceae</taxon>
        <taxon>Brassica</taxon>
    </lineage>
</organism>
<name>A0A3P6FBP1_BRAOL</name>
<keyword evidence="3" id="KW-0813">Transport</keyword>
<evidence type="ECO:0000256" key="2">
    <source>
        <dbReference type="ARBA" id="ARBA00005699"/>
    </source>
</evidence>
<evidence type="ECO:0000256" key="7">
    <source>
        <dbReference type="ARBA" id="ARBA00023128"/>
    </source>
</evidence>
<keyword evidence="6" id="KW-0406">Ion transport</keyword>
<evidence type="ECO:0000256" key="5">
    <source>
        <dbReference type="ARBA" id="ARBA00022781"/>
    </source>
</evidence>
<evidence type="ECO:0000259" key="10">
    <source>
        <dbReference type="Pfam" id="PF01778"/>
    </source>
</evidence>
<keyword evidence="9" id="KW-0066">ATP synthesis</keyword>
<protein>
    <recommendedName>
        <fullName evidence="10">Ribosomal eL28/Mak16 domain-containing protein</fullName>
    </recommendedName>
</protein>
<proteinExistence type="inferred from homology"/>
<dbReference type="AlphaFoldDB" id="A0A3P6FBP1"/>
<evidence type="ECO:0000256" key="1">
    <source>
        <dbReference type="ARBA" id="ARBA00004325"/>
    </source>
</evidence>
<evidence type="ECO:0000256" key="6">
    <source>
        <dbReference type="ARBA" id="ARBA00023065"/>
    </source>
</evidence>
<dbReference type="EMBL" id="LR031876">
    <property type="protein sequence ID" value="VDD40609.1"/>
    <property type="molecule type" value="Genomic_DNA"/>
</dbReference>
<feature type="domain" description="Ribosomal eL28/Mak16" evidence="10">
    <location>
        <begin position="147"/>
        <end position="264"/>
    </location>
</feature>
<keyword evidence="4" id="KW-0138">CF(0)</keyword>
<dbReference type="Pfam" id="PF01778">
    <property type="entry name" value="Ribosomal_L28e"/>
    <property type="match status" value="1"/>
</dbReference>
<dbReference type="GO" id="GO:0045259">
    <property type="term" value="C:proton-transporting ATP synthase complex"/>
    <property type="evidence" value="ECO:0007669"/>
    <property type="project" value="UniProtKB-KW"/>
</dbReference>
<accession>A0A3P6FBP1</accession>
<comment type="similarity">
    <text evidence="2">Belongs to the ATPase g subunit family.</text>
</comment>
<dbReference type="GO" id="GO:0031966">
    <property type="term" value="C:mitochondrial membrane"/>
    <property type="evidence" value="ECO:0007669"/>
    <property type="project" value="UniProtKB-SubCell"/>
</dbReference>